<evidence type="ECO:0000256" key="7">
    <source>
        <dbReference type="SAM" id="Phobius"/>
    </source>
</evidence>
<evidence type="ECO:0000256" key="4">
    <source>
        <dbReference type="ARBA" id="ARBA00022692"/>
    </source>
</evidence>
<dbReference type="PRINTS" id="PR00173">
    <property type="entry name" value="EDTRNSPORT"/>
</dbReference>
<dbReference type="Gene3D" id="1.10.3860.10">
    <property type="entry name" value="Sodium:dicarboxylate symporter"/>
    <property type="match status" value="1"/>
</dbReference>
<evidence type="ECO:0000256" key="6">
    <source>
        <dbReference type="ARBA" id="ARBA00023136"/>
    </source>
</evidence>
<dbReference type="Pfam" id="PF00375">
    <property type="entry name" value="SDF"/>
    <property type="match status" value="1"/>
</dbReference>
<dbReference type="OrthoDB" id="9768885at2"/>
<dbReference type="PANTHER" id="PTHR42865:SF7">
    <property type="entry name" value="PROTON_GLUTAMATE-ASPARTATE SYMPORTER"/>
    <property type="match status" value="1"/>
</dbReference>
<dbReference type="GO" id="GO:0006835">
    <property type="term" value="P:dicarboxylic acid transport"/>
    <property type="evidence" value="ECO:0007669"/>
    <property type="project" value="TreeGrafter"/>
</dbReference>
<evidence type="ECO:0000313" key="8">
    <source>
        <dbReference type="EMBL" id="KIL48269.1"/>
    </source>
</evidence>
<feature type="transmembrane region" description="Helical" evidence="7">
    <location>
        <begin position="185"/>
        <end position="210"/>
    </location>
</feature>
<keyword evidence="5 7" id="KW-1133">Transmembrane helix</keyword>
<dbReference type="PANTHER" id="PTHR42865">
    <property type="entry name" value="PROTON/GLUTAMATE-ASPARTATE SYMPORTER"/>
    <property type="match status" value="1"/>
</dbReference>
<dbReference type="SUPFAM" id="SSF118215">
    <property type="entry name" value="Proton glutamate symport protein"/>
    <property type="match status" value="1"/>
</dbReference>
<keyword evidence="2" id="KW-0813">Transport</keyword>
<keyword evidence="3" id="KW-1003">Cell membrane</keyword>
<proteinExistence type="predicted"/>
<accession>A0A0C2S2L6</accession>
<comment type="subcellular location">
    <subcellularLocation>
        <location evidence="1">Cell membrane</location>
        <topology evidence="1">Multi-pass membrane protein</topology>
    </subcellularLocation>
</comment>
<feature type="transmembrane region" description="Helical" evidence="7">
    <location>
        <begin position="45"/>
        <end position="65"/>
    </location>
</feature>
<dbReference type="STRING" id="889306.KP78_17160"/>
<feature type="transmembrane region" description="Helical" evidence="7">
    <location>
        <begin position="348"/>
        <end position="369"/>
    </location>
</feature>
<comment type="caution">
    <text evidence="8">The sequence shown here is derived from an EMBL/GenBank/DDBJ whole genome shotgun (WGS) entry which is preliminary data.</text>
</comment>
<evidence type="ECO:0000256" key="1">
    <source>
        <dbReference type="ARBA" id="ARBA00004651"/>
    </source>
</evidence>
<dbReference type="RefSeq" id="WP_041087885.1">
    <property type="nucleotide sequence ID" value="NZ_JXRP01000013.1"/>
</dbReference>
<evidence type="ECO:0000256" key="5">
    <source>
        <dbReference type="ARBA" id="ARBA00022989"/>
    </source>
</evidence>
<evidence type="ECO:0000256" key="3">
    <source>
        <dbReference type="ARBA" id="ARBA00022475"/>
    </source>
</evidence>
<feature type="transmembrane region" description="Helical" evidence="7">
    <location>
        <begin position="7"/>
        <end position="25"/>
    </location>
</feature>
<evidence type="ECO:0000256" key="2">
    <source>
        <dbReference type="ARBA" id="ARBA00022448"/>
    </source>
</evidence>
<sequence>MKLSTQIFVALITGIIAGFIINLTMATDSVAWLDQNVLTPVGQVFLRLIQFVVVPIVFTSLIIGLTSVKSSAQMARYSAKLVSLYVATAIVALFIGMGMSAILQPGETVSLAGIGSAPEATESPSLINWLVSLVPINPFEALSTANLLQIIFAALLIGIASNLVGDQSKPFVSFIQSLHSIIEKIISIVLRAAPIGIFALIASVIATQGLDLVAQLALYVIGLIAAIFVMIGFYYLALLVFGAKPNHFFRSFSPAFFLAFGTASSNATLPLSMENAEKRYGMPKDLASFSIPFGTALKRDGAAILQGFNALFVAQLFGVDITLSLIVTVFVSALIVSFSTAGVPGAGIIMMTTVLGAAGLPLEGIALVAGVDRLSDGFRTALNVVGNTSNAALLQRWEKRQ</sequence>
<dbReference type="Proteomes" id="UP000031938">
    <property type="component" value="Unassembled WGS sequence"/>
</dbReference>
<keyword evidence="4 7" id="KW-0812">Transmembrane</keyword>
<dbReference type="GO" id="GO:0015293">
    <property type="term" value="F:symporter activity"/>
    <property type="evidence" value="ECO:0007669"/>
    <property type="project" value="UniProtKB-KW"/>
</dbReference>
<organism evidence="8 9">
    <name type="scientific">Jeotgalibacillus soli</name>
    <dbReference type="NCBI Taxonomy" id="889306"/>
    <lineage>
        <taxon>Bacteria</taxon>
        <taxon>Bacillati</taxon>
        <taxon>Bacillota</taxon>
        <taxon>Bacilli</taxon>
        <taxon>Bacillales</taxon>
        <taxon>Caryophanaceae</taxon>
        <taxon>Jeotgalibacillus</taxon>
    </lineage>
</organism>
<evidence type="ECO:0000313" key="9">
    <source>
        <dbReference type="Proteomes" id="UP000031938"/>
    </source>
</evidence>
<dbReference type="EMBL" id="JXRP01000013">
    <property type="protein sequence ID" value="KIL48269.1"/>
    <property type="molecule type" value="Genomic_DNA"/>
</dbReference>
<dbReference type="PATRIC" id="fig|889306.3.peg.1726"/>
<protein>
    <submittedName>
        <fullName evidence="8">Sodium:dicarboxylate symporter</fullName>
    </submittedName>
</protein>
<dbReference type="InterPro" id="IPR001991">
    <property type="entry name" value="Na-dicarboxylate_symporter"/>
</dbReference>
<feature type="transmembrane region" description="Helical" evidence="7">
    <location>
        <begin position="147"/>
        <end position="164"/>
    </location>
</feature>
<gene>
    <name evidence="8" type="ORF">KP78_17160</name>
</gene>
<keyword evidence="6 7" id="KW-0472">Membrane</keyword>
<dbReference type="AlphaFoldDB" id="A0A0C2S2L6"/>
<reference evidence="8 9" key="1">
    <citation type="submission" date="2015-01" db="EMBL/GenBank/DDBJ databases">
        <title>Genome sequencing of Jeotgalibacillus soli.</title>
        <authorList>
            <person name="Goh K.M."/>
            <person name="Chan K.-G."/>
            <person name="Yaakop A.S."/>
            <person name="Ee R."/>
            <person name="Gan H.M."/>
            <person name="Chan C.S."/>
        </authorList>
    </citation>
    <scope>NUCLEOTIDE SEQUENCE [LARGE SCALE GENOMIC DNA]</scope>
    <source>
        <strain evidence="8 9">P9</strain>
    </source>
</reference>
<feature type="transmembrane region" description="Helical" evidence="7">
    <location>
        <begin position="308"/>
        <end position="336"/>
    </location>
</feature>
<keyword evidence="9" id="KW-1185">Reference proteome</keyword>
<dbReference type="GO" id="GO:0005886">
    <property type="term" value="C:plasma membrane"/>
    <property type="evidence" value="ECO:0007669"/>
    <property type="project" value="UniProtKB-SubCell"/>
</dbReference>
<feature type="transmembrane region" description="Helical" evidence="7">
    <location>
        <begin position="216"/>
        <end position="241"/>
    </location>
</feature>
<feature type="transmembrane region" description="Helical" evidence="7">
    <location>
        <begin position="77"/>
        <end position="103"/>
    </location>
</feature>
<name>A0A0C2S2L6_9BACL</name>
<dbReference type="InterPro" id="IPR036458">
    <property type="entry name" value="Na:dicarbo_symporter_sf"/>
</dbReference>